<proteinExistence type="predicted"/>
<dbReference type="EMBL" id="UINC01215517">
    <property type="protein sequence ID" value="SVE41232.1"/>
    <property type="molecule type" value="Genomic_DNA"/>
</dbReference>
<organism evidence="1">
    <name type="scientific">marine metagenome</name>
    <dbReference type="NCBI Taxonomy" id="408172"/>
    <lineage>
        <taxon>unclassified sequences</taxon>
        <taxon>metagenomes</taxon>
        <taxon>ecological metagenomes</taxon>
    </lineage>
</organism>
<gene>
    <name evidence="1" type="ORF">METZ01_LOCUS494086</name>
</gene>
<name>A0A383D9T6_9ZZZZ</name>
<sequence>DTYYNEIFTFSDSYKSYYFNDQLYLDDVERTNLRDQAGKPILGAFGSMTSEKIFFKIIDCTIHGPLDCENSSITKSVCEWQSNISLVPCIDYEGPICLPKGFSMEYCE</sequence>
<feature type="non-terminal residue" evidence="1">
    <location>
        <position position="1"/>
    </location>
</feature>
<dbReference type="AlphaFoldDB" id="A0A383D9T6"/>
<reference evidence="1" key="1">
    <citation type="submission" date="2018-05" db="EMBL/GenBank/DDBJ databases">
        <authorList>
            <person name="Lanie J.A."/>
            <person name="Ng W.-L."/>
            <person name="Kazmierczak K.M."/>
            <person name="Andrzejewski T.M."/>
            <person name="Davidsen T.M."/>
            <person name="Wayne K.J."/>
            <person name="Tettelin H."/>
            <person name="Glass J.I."/>
            <person name="Rusch D."/>
            <person name="Podicherti R."/>
            <person name="Tsui H.-C.T."/>
            <person name="Winkler M.E."/>
        </authorList>
    </citation>
    <scope>NUCLEOTIDE SEQUENCE</scope>
</reference>
<protein>
    <submittedName>
        <fullName evidence="1">Uncharacterized protein</fullName>
    </submittedName>
</protein>
<accession>A0A383D9T6</accession>
<evidence type="ECO:0000313" key="1">
    <source>
        <dbReference type="EMBL" id="SVE41232.1"/>
    </source>
</evidence>